<dbReference type="EMBL" id="FJOF01000005">
    <property type="protein sequence ID" value="CZR41065.1"/>
    <property type="molecule type" value="Genomic_DNA"/>
</dbReference>
<sequence length="75" mass="7886">MSPHGASSLLALSVKAACHFAISSSLVIPQLAQADLELCIIFSGRLTALNEILGGFNINYTTASHPEDHGHITGR</sequence>
<evidence type="ECO:0000313" key="1">
    <source>
        <dbReference type="EMBL" id="CZR41065.1"/>
    </source>
</evidence>
<dbReference type="AlphaFoldDB" id="A0A1L7VN86"/>
<keyword evidence="2" id="KW-1185">Reference proteome</keyword>
<dbReference type="RefSeq" id="XP_031081657.1">
    <property type="nucleotide sequence ID" value="XM_031231641.1"/>
</dbReference>
<proteinExistence type="predicted"/>
<gene>
    <name evidence="1" type="ORF">FPRO_10654</name>
</gene>
<comment type="caution">
    <text evidence="1">The sequence shown here is derived from an EMBL/GenBank/DDBJ whole genome shotgun (WGS) entry which is preliminary data.</text>
</comment>
<reference evidence="2" key="1">
    <citation type="journal article" date="2016" name="Genome Biol. Evol.">
        <title>Comparative 'omics' of the Fusarium fujikuroi species complex highlights differences in genetic potential and metabolite synthesis.</title>
        <authorList>
            <person name="Niehaus E.-M."/>
            <person name="Muensterkoetter M."/>
            <person name="Proctor R.H."/>
            <person name="Brown D.W."/>
            <person name="Sharon A."/>
            <person name="Idan Y."/>
            <person name="Oren-Young L."/>
            <person name="Sieber C.M."/>
            <person name="Novak O."/>
            <person name="Pencik A."/>
            <person name="Tarkowska D."/>
            <person name="Hromadova K."/>
            <person name="Freeman S."/>
            <person name="Maymon M."/>
            <person name="Elazar M."/>
            <person name="Youssef S.A."/>
            <person name="El-Shabrawy E.S.M."/>
            <person name="Shalaby A.B.A."/>
            <person name="Houterman P."/>
            <person name="Brock N.L."/>
            <person name="Burkhardt I."/>
            <person name="Tsavkelova E.A."/>
            <person name="Dickschat J.S."/>
            <person name="Galuszka P."/>
            <person name="Gueldener U."/>
            <person name="Tudzynski B."/>
        </authorList>
    </citation>
    <scope>NUCLEOTIDE SEQUENCE [LARGE SCALE GENOMIC DNA]</scope>
    <source>
        <strain evidence="2">ET1</strain>
    </source>
</reference>
<name>A0A1L7VN86_FUSPR</name>
<dbReference type="Proteomes" id="UP000183971">
    <property type="component" value="Unassembled WGS sequence"/>
</dbReference>
<evidence type="ECO:0000313" key="2">
    <source>
        <dbReference type="Proteomes" id="UP000183971"/>
    </source>
</evidence>
<protein>
    <submittedName>
        <fullName evidence="1">Uncharacterized protein</fullName>
    </submittedName>
</protein>
<accession>A0A1L7VN86</accession>
<organism evidence="1 2">
    <name type="scientific">Fusarium proliferatum (strain ET1)</name>
    <name type="common">Orchid endophyte fungus</name>
    <dbReference type="NCBI Taxonomy" id="1227346"/>
    <lineage>
        <taxon>Eukaryota</taxon>
        <taxon>Fungi</taxon>
        <taxon>Dikarya</taxon>
        <taxon>Ascomycota</taxon>
        <taxon>Pezizomycotina</taxon>
        <taxon>Sordariomycetes</taxon>
        <taxon>Hypocreomycetidae</taxon>
        <taxon>Hypocreales</taxon>
        <taxon>Nectriaceae</taxon>
        <taxon>Fusarium</taxon>
        <taxon>Fusarium fujikuroi species complex</taxon>
    </lineage>
</organism>
<dbReference type="VEuPathDB" id="FungiDB:FPRO_10654"/>
<dbReference type="GeneID" id="42055524"/>